<evidence type="ECO:0008006" key="3">
    <source>
        <dbReference type="Google" id="ProtNLM"/>
    </source>
</evidence>
<protein>
    <recommendedName>
        <fullName evidence="3">Chromo domain-containing protein</fullName>
    </recommendedName>
</protein>
<accession>A0A151R7Z7</accession>
<gene>
    <name evidence="1" type="ORF">KK1_040117</name>
</gene>
<keyword evidence="2" id="KW-1185">Reference proteome</keyword>
<sequence length="51" mass="5788">MVKQLRGKEIPLVKVIWGGATPESATWELEEKMKASYPFLFVSGNFEDEIS</sequence>
<evidence type="ECO:0000313" key="2">
    <source>
        <dbReference type="Proteomes" id="UP000075243"/>
    </source>
</evidence>
<dbReference type="EMBL" id="KQ483983">
    <property type="protein sequence ID" value="KYP38626.1"/>
    <property type="molecule type" value="Genomic_DNA"/>
</dbReference>
<proteinExistence type="predicted"/>
<name>A0A151R7Z7_CAJCA</name>
<organism evidence="1 2">
    <name type="scientific">Cajanus cajan</name>
    <name type="common">Pigeon pea</name>
    <name type="synonym">Cajanus indicus</name>
    <dbReference type="NCBI Taxonomy" id="3821"/>
    <lineage>
        <taxon>Eukaryota</taxon>
        <taxon>Viridiplantae</taxon>
        <taxon>Streptophyta</taxon>
        <taxon>Embryophyta</taxon>
        <taxon>Tracheophyta</taxon>
        <taxon>Spermatophyta</taxon>
        <taxon>Magnoliopsida</taxon>
        <taxon>eudicotyledons</taxon>
        <taxon>Gunneridae</taxon>
        <taxon>Pentapetalae</taxon>
        <taxon>rosids</taxon>
        <taxon>fabids</taxon>
        <taxon>Fabales</taxon>
        <taxon>Fabaceae</taxon>
        <taxon>Papilionoideae</taxon>
        <taxon>50 kb inversion clade</taxon>
        <taxon>NPAAA clade</taxon>
        <taxon>indigoferoid/millettioid clade</taxon>
        <taxon>Phaseoleae</taxon>
        <taxon>Cajanus</taxon>
    </lineage>
</organism>
<evidence type="ECO:0000313" key="1">
    <source>
        <dbReference type="EMBL" id="KYP38626.1"/>
    </source>
</evidence>
<dbReference type="Proteomes" id="UP000075243">
    <property type="component" value="Unassembled WGS sequence"/>
</dbReference>
<dbReference type="Gramene" id="C.cajan_41719.t">
    <property type="protein sequence ID" value="C.cajan_41719.t.cds1"/>
    <property type="gene ID" value="C.cajan_41719"/>
</dbReference>
<reference evidence="1" key="1">
    <citation type="journal article" date="2012" name="Nat. Biotechnol.">
        <title>Draft genome sequence of pigeonpea (Cajanus cajan), an orphan legume crop of resource-poor farmers.</title>
        <authorList>
            <person name="Varshney R.K."/>
            <person name="Chen W."/>
            <person name="Li Y."/>
            <person name="Bharti A.K."/>
            <person name="Saxena R.K."/>
            <person name="Schlueter J.A."/>
            <person name="Donoghue M.T."/>
            <person name="Azam S."/>
            <person name="Fan G."/>
            <person name="Whaley A.M."/>
            <person name="Farmer A.D."/>
            <person name="Sheridan J."/>
            <person name="Iwata A."/>
            <person name="Tuteja R."/>
            <person name="Penmetsa R.V."/>
            <person name="Wu W."/>
            <person name="Upadhyaya H.D."/>
            <person name="Yang S.P."/>
            <person name="Shah T."/>
            <person name="Saxena K.B."/>
            <person name="Michael T."/>
            <person name="McCombie W.R."/>
            <person name="Yang B."/>
            <person name="Zhang G."/>
            <person name="Yang H."/>
            <person name="Wang J."/>
            <person name="Spillane C."/>
            <person name="Cook D.R."/>
            <person name="May G.D."/>
            <person name="Xu X."/>
            <person name="Jackson S.A."/>
        </authorList>
    </citation>
    <scope>NUCLEOTIDE SEQUENCE [LARGE SCALE GENOMIC DNA]</scope>
</reference>
<dbReference type="AlphaFoldDB" id="A0A151R7Z7"/>